<evidence type="ECO:0000256" key="1">
    <source>
        <dbReference type="SAM" id="MobiDB-lite"/>
    </source>
</evidence>
<dbReference type="PANTHER" id="PTHR45689">
    <property type="entry name" value="I[[H]] CHANNEL, ISOFORM E"/>
    <property type="match status" value="1"/>
</dbReference>
<feature type="domain" description="Cyclic nucleotide-binding" evidence="2">
    <location>
        <begin position="1"/>
        <end position="97"/>
    </location>
</feature>
<protein>
    <submittedName>
        <fullName evidence="5">Cyclic nucleotide-binding domain-containing protein</fullName>
    </submittedName>
</protein>
<dbReference type="PROSITE" id="PS00888">
    <property type="entry name" value="CNMP_BINDING_1"/>
    <property type="match status" value="1"/>
</dbReference>
<reference evidence="5" key="1">
    <citation type="submission" date="2016-04" db="UniProtKB">
        <authorList>
            <consortium name="WormBaseParasite"/>
        </authorList>
    </citation>
    <scope>IDENTIFICATION</scope>
</reference>
<feature type="region of interest" description="Disordered" evidence="1">
    <location>
        <begin position="183"/>
        <end position="300"/>
    </location>
</feature>
<sequence>MKLQYEVFQPGDWIIKEGQIGTKMYFIQEGIVDIVDTDGRVATSLSDGSYFGDARRVASVRAETYCNLYALDRTSFQDVLQNYPFMRRTLESVAAERLHQLGRDPLQVIHRKNLQEDLEIVKEIVSQAERNGSGFGTTSFKYLNVPEKNSDSESASSCKSGEGGNHASNSVWSKTFRSRLYQRKSRGRVPSARAEKLESDLIEADHEESEGSGSDHRQNRTDRQYSSGTHPRLNFICSPPKHRFTSAKQRIDRRSSRQRIRRSSGTAFKLALRKANRFNSDTLRKDSAQSEGNSNIDQHP</sequence>
<dbReference type="InterPro" id="IPR018490">
    <property type="entry name" value="cNMP-bd_dom_sf"/>
</dbReference>
<dbReference type="Proteomes" id="UP000274504">
    <property type="component" value="Unassembled WGS sequence"/>
</dbReference>
<name>A0A158QG18_HYMDI</name>
<feature type="region of interest" description="Disordered" evidence="1">
    <location>
        <begin position="151"/>
        <end position="170"/>
    </location>
</feature>
<evidence type="ECO:0000313" key="3">
    <source>
        <dbReference type="EMBL" id="VDL62264.1"/>
    </source>
</evidence>
<evidence type="ECO:0000259" key="2">
    <source>
        <dbReference type="PROSITE" id="PS50042"/>
    </source>
</evidence>
<dbReference type="InterPro" id="IPR014710">
    <property type="entry name" value="RmlC-like_jellyroll"/>
</dbReference>
<dbReference type="PROSITE" id="PS50042">
    <property type="entry name" value="CNMP_BINDING_3"/>
    <property type="match status" value="1"/>
</dbReference>
<dbReference type="InterPro" id="IPR000595">
    <property type="entry name" value="cNMP-bd_dom"/>
</dbReference>
<dbReference type="CDD" id="cd00038">
    <property type="entry name" value="CAP_ED"/>
    <property type="match status" value="1"/>
</dbReference>
<dbReference type="STRING" id="6216.A0A158QG18"/>
<dbReference type="SMART" id="SM00100">
    <property type="entry name" value="cNMP"/>
    <property type="match status" value="1"/>
</dbReference>
<dbReference type="InterPro" id="IPR051413">
    <property type="entry name" value="K/Na_HCN_channel"/>
</dbReference>
<dbReference type="SUPFAM" id="SSF51206">
    <property type="entry name" value="cAMP-binding domain-like"/>
    <property type="match status" value="1"/>
</dbReference>
<dbReference type="GO" id="GO:0003254">
    <property type="term" value="P:regulation of membrane depolarization"/>
    <property type="evidence" value="ECO:0007669"/>
    <property type="project" value="TreeGrafter"/>
</dbReference>
<dbReference type="Gene3D" id="2.60.120.10">
    <property type="entry name" value="Jelly Rolls"/>
    <property type="match status" value="1"/>
</dbReference>
<evidence type="ECO:0000313" key="4">
    <source>
        <dbReference type="Proteomes" id="UP000274504"/>
    </source>
</evidence>
<dbReference type="AlphaFoldDB" id="A0A158QG18"/>
<proteinExistence type="predicted"/>
<organism evidence="5">
    <name type="scientific">Hymenolepis diminuta</name>
    <name type="common">Rat tapeworm</name>
    <dbReference type="NCBI Taxonomy" id="6216"/>
    <lineage>
        <taxon>Eukaryota</taxon>
        <taxon>Metazoa</taxon>
        <taxon>Spiralia</taxon>
        <taxon>Lophotrochozoa</taxon>
        <taxon>Platyhelminthes</taxon>
        <taxon>Cestoda</taxon>
        <taxon>Eucestoda</taxon>
        <taxon>Cyclophyllidea</taxon>
        <taxon>Hymenolepididae</taxon>
        <taxon>Hymenolepis</taxon>
    </lineage>
</organism>
<dbReference type="WBParaSite" id="HDID_0000984701-mRNA-1">
    <property type="protein sequence ID" value="HDID_0000984701-mRNA-1"/>
    <property type="gene ID" value="HDID_0000984701"/>
</dbReference>
<dbReference type="GO" id="GO:0098855">
    <property type="term" value="C:HCN channel complex"/>
    <property type="evidence" value="ECO:0007669"/>
    <property type="project" value="TreeGrafter"/>
</dbReference>
<dbReference type="GO" id="GO:0005249">
    <property type="term" value="F:voltage-gated potassium channel activity"/>
    <property type="evidence" value="ECO:0007669"/>
    <property type="project" value="TreeGrafter"/>
</dbReference>
<accession>A0A158QG18</accession>
<dbReference type="PANTHER" id="PTHR45689:SF5">
    <property type="entry name" value="I[[H]] CHANNEL, ISOFORM E"/>
    <property type="match status" value="1"/>
</dbReference>
<dbReference type="OrthoDB" id="421226at2759"/>
<dbReference type="InterPro" id="IPR018488">
    <property type="entry name" value="cNMP-bd_CS"/>
</dbReference>
<dbReference type="Pfam" id="PF00027">
    <property type="entry name" value="cNMP_binding"/>
    <property type="match status" value="1"/>
</dbReference>
<reference evidence="3 4" key="2">
    <citation type="submission" date="2018-11" db="EMBL/GenBank/DDBJ databases">
        <authorList>
            <consortium name="Pathogen Informatics"/>
        </authorList>
    </citation>
    <scope>NUCLEOTIDE SEQUENCE [LARGE SCALE GENOMIC DNA]</scope>
</reference>
<gene>
    <name evidence="3" type="ORF">HDID_LOCUS9845</name>
</gene>
<evidence type="ECO:0000313" key="5">
    <source>
        <dbReference type="WBParaSite" id="HDID_0000984701-mRNA-1"/>
    </source>
</evidence>
<dbReference type="EMBL" id="UYSG01011417">
    <property type="protein sequence ID" value="VDL62264.1"/>
    <property type="molecule type" value="Genomic_DNA"/>
</dbReference>
<feature type="compositionally biased region" description="Basic and acidic residues" evidence="1">
    <location>
        <begin position="213"/>
        <end position="223"/>
    </location>
</feature>
<dbReference type="GO" id="GO:0035725">
    <property type="term" value="P:sodium ion transmembrane transport"/>
    <property type="evidence" value="ECO:0007669"/>
    <property type="project" value="TreeGrafter"/>
</dbReference>
<feature type="compositionally biased region" description="Polar residues" evidence="1">
    <location>
        <begin position="289"/>
        <end position="300"/>
    </location>
</feature>
<feature type="compositionally biased region" description="Acidic residues" evidence="1">
    <location>
        <begin position="200"/>
        <end position="210"/>
    </location>
</feature>